<dbReference type="GO" id="GO:0003700">
    <property type="term" value="F:DNA-binding transcription factor activity"/>
    <property type="evidence" value="ECO:0007669"/>
    <property type="project" value="InterPro"/>
</dbReference>
<keyword evidence="6" id="KW-1185">Reference proteome</keyword>
<keyword evidence="1" id="KW-0805">Transcription regulation</keyword>
<keyword evidence="2" id="KW-0238">DNA-binding</keyword>
<accession>A0A5B2TLG2</accession>
<dbReference type="SUPFAM" id="SSF48008">
    <property type="entry name" value="GntR ligand-binding domain-like"/>
    <property type="match status" value="1"/>
</dbReference>
<dbReference type="Pfam" id="PF07729">
    <property type="entry name" value="FCD"/>
    <property type="match status" value="1"/>
</dbReference>
<dbReference type="OrthoDB" id="9812290at2"/>
<dbReference type="InterPro" id="IPR011711">
    <property type="entry name" value="GntR_C"/>
</dbReference>
<dbReference type="InterPro" id="IPR036388">
    <property type="entry name" value="WH-like_DNA-bd_sf"/>
</dbReference>
<feature type="domain" description="HTH gntR-type" evidence="4">
    <location>
        <begin position="22"/>
        <end position="89"/>
    </location>
</feature>
<dbReference type="InterPro" id="IPR036390">
    <property type="entry name" value="WH_DNA-bd_sf"/>
</dbReference>
<dbReference type="Pfam" id="PF00392">
    <property type="entry name" value="GntR"/>
    <property type="match status" value="1"/>
</dbReference>
<evidence type="ECO:0000259" key="4">
    <source>
        <dbReference type="PROSITE" id="PS50949"/>
    </source>
</evidence>
<comment type="caution">
    <text evidence="5">The sequence shown here is derived from an EMBL/GenBank/DDBJ whole genome shotgun (WGS) entry which is preliminary data.</text>
</comment>
<dbReference type="EMBL" id="VUKA01000001">
    <property type="protein sequence ID" value="KAA2215039.1"/>
    <property type="molecule type" value="Genomic_DNA"/>
</dbReference>
<dbReference type="SUPFAM" id="SSF46785">
    <property type="entry name" value="Winged helix' DNA-binding domain"/>
    <property type="match status" value="1"/>
</dbReference>
<dbReference type="RefSeq" id="WP_149810991.1">
    <property type="nucleotide sequence ID" value="NZ_VUKA01000001.1"/>
</dbReference>
<dbReference type="GO" id="GO:0003677">
    <property type="term" value="F:DNA binding"/>
    <property type="evidence" value="ECO:0007669"/>
    <property type="project" value="UniProtKB-KW"/>
</dbReference>
<gene>
    <name evidence="5" type="ORF">F0Q34_05055</name>
</gene>
<evidence type="ECO:0000256" key="3">
    <source>
        <dbReference type="ARBA" id="ARBA00023163"/>
    </source>
</evidence>
<evidence type="ECO:0000313" key="5">
    <source>
        <dbReference type="EMBL" id="KAA2215039.1"/>
    </source>
</evidence>
<dbReference type="AlphaFoldDB" id="A0A5B2TLG2"/>
<organism evidence="5 6">
    <name type="scientific">Teichococcus oryzae</name>
    <dbReference type="NCBI Taxonomy" id="1608942"/>
    <lineage>
        <taxon>Bacteria</taxon>
        <taxon>Pseudomonadati</taxon>
        <taxon>Pseudomonadota</taxon>
        <taxon>Alphaproteobacteria</taxon>
        <taxon>Acetobacterales</taxon>
        <taxon>Roseomonadaceae</taxon>
        <taxon>Roseomonas</taxon>
    </lineage>
</organism>
<name>A0A5B2TLG2_9PROT</name>
<dbReference type="CDD" id="cd07377">
    <property type="entry name" value="WHTH_GntR"/>
    <property type="match status" value="1"/>
</dbReference>
<dbReference type="PANTHER" id="PTHR43537:SF41">
    <property type="entry name" value="TRANSCRIPTIONAL REGULATORY PROTEIN"/>
    <property type="match status" value="1"/>
</dbReference>
<dbReference type="Gene3D" id="1.10.10.10">
    <property type="entry name" value="Winged helix-like DNA-binding domain superfamily/Winged helix DNA-binding domain"/>
    <property type="match status" value="1"/>
</dbReference>
<dbReference type="InterPro" id="IPR008920">
    <property type="entry name" value="TF_FadR/GntR_C"/>
</dbReference>
<evidence type="ECO:0000256" key="2">
    <source>
        <dbReference type="ARBA" id="ARBA00023125"/>
    </source>
</evidence>
<dbReference type="SMART" id="SM00895">
    <property type="entry name" value="FCD"/>
    <property type="match status" value="1"/>
</dbReference>
<dbReference type="Proteomes" id="UP000322110">
    <property type="component" value="Unassembled WGS sequence"/>
</dbReference>
<dbReference type="Gene3D" id="1.20.120.530">
    <property type="entry name" value="GntR ligand-binding domain-like"/>
    <property type="match status" value="1"/>
</dbReference>
<dbReference type="PROSITE" id="PS50949">
    <property type="entry name" value="HTH_GNTR"/>
    <property type="match status" value="1"/>
</dbReference>
<protein>
    <submittedName>
        <fullName evidence="5">GntR family transcriptional regulator</fullName>
    </submittedName>
</protein>
<proteinExistence type="predicted"/>
<dbReference type="InterPro" id="IPR000524">
    <property type="entry name" value="Tscrpt_reg_HTH_GntR"/>
</dbReference>
<keyword evidence="3" id="KW-0804">Transcription</keyword>
<dbReference type="PANTHER" id="PTHR43537">
    <property type="entry name" value="TRANSCRIPTIONAL REGULATOR, GNTR FAMILY"/>
    <property type="match status" value="1"/>
</dbReference>
<evidence type="ECO:0000256" key="1">
    <source>
        <dbReference type="ARBA" id="ARBA00023015"/>
    </source>
</evidence>
<sequence>MEAAQDDETLSALTLLPPRRWQTAVEFAEAVLKSAILEGRLRAGTKLGQEELARHLGVSRMPVREALARLEAQALVETMPHRGAVVAAITADDAADIYAIRLALEPAAFRLSIPCLKQADLDRAESLIAEMDAEADAGRMGHLNRQFHCALYAGTRHRRLMALVVQQLTAFDRYLRFHLAAQGPGRMGQNEHRAMLEAARKREVDKAVAVLEAHIAGAARDTARFFALRDRSSRP</sequence>
<dbReference type="PRINTS" id="PR00035">
    <property type="entry name" value="HTHGNTR"/>
</dbReference>
<reference evidence="5 6" key="1">
    <citation type="journal article" date="2015" name="Int. J. Syst. Evol. Microbiol.">
        <title>Roseomonas oryzae sp. nov., isolated from paddy rhizosphere soil.</title>
        <authorList>
            <person name="Ramaprasad E.V."/>
            <person name="Sasikala Ch."/>
            <person name="Ramana Ch.V."/>
        </authorList>
    </citation>
    <scope>NUCLEOTIDE SEQUENCE [LARGE SCALE GENOMIC DNA]</scope>
    <source>
        <strain evidence="5 6">KCTC 42542</strain>
    </source>
</reference>
<evidence type="ECO:0000313" key="6">
    <source>
        <dbReference type="Proteomes" id="UP000322110"/>
    </source>
</evidence>
<dbReference type="SMART" id="SM00345">
    <property type="entry name" value="HTH_GNTR"/>
    <property type="match status" value="1"/>
</dbReference>